<dbReference type="GO" id="GO:0005975">
    <property type="term" value="P:carbohydrate metabolic process"/>
    <property type="evidence" value="ECO:0007669"/>
    <property type="project" value="InterPro"/>
</dbReference>
<evidence type="ECO:0000256" key="1">
    <source>
        <dbReference type="ARBA" id="ARBA00009809"/>
    </source>
</evidence>
<dbReference type="PANTHER" id="PTHR23421">
    <property type="entry name" value="BETA-GALACTOSIDASE RELATED"/>
    <property type="match status" value="1"/>
</dbReference>
<dbReference type="Proteomes" id="UP000264141">
    <property type="component" value="Unassembled WGS sequence"/>
</dbReference>
<proteinExistence type="inferred from homology"/>
<dbReference type="PRINTS" id="PR00742">
    <property type="entry name" value="GLHYDRLASE35"/>
</dbReference>
<comment type="caution">
    <text evidence="4">The sequence shown here is derived from an EMBL/GenBank/DDBJ whole genome shotgun (WGS) entry which is preliminary data.</text>
</comment>
<dbReference type="InterPro" id="IPR017853">
    <property type="entry name" value="GH"/>
</dbReference>
<dbReference type="AlphaFoldDB" id="A0A3D1JJD9"/>
<dbReference type="GO" id="GO:0004553">
    <property type="term" value="F:hydrolase activity, hydrolyzing O-glycosyl compounds"/>
    <property type="evidence" value="ECO:0007669"/>
    <property type="project" value="InterPro"/>
</dbReference>
<name>A0A3D1JJD9_9CHLR</name>
<organism evidence="4 5">
    <name type="scientific">Anaerolinea thermolimosa</name>
    <dbReference type="NCBI Taxonomy" id="229919"/>
    <lineage>
        <taxon>Bacteria</taxon>
        <taxon>Bacillati</taxon>
        <taxon>Chloroflexota</taxon>
        <taxon>Anaerolineae</taxon>
        <taxon>Anaerolineales</taxon>
        <taxon>Anaerolineaceae</taxon>
        <taxon>Anaerolinea</taxon>
    </lineage>
</organism>
<protein>
    <recommendedName>
        <fullName evidence="3">Glycoside hydrolase 35 catalytic domain-containing protein</fullName>
    </recommendedName>
</protein>
<dbReference type="InterPro" id="IPR001944">
    <property type="entry name" value="Glycoside_Hdrlase_35"/>
</dbReference>
<dbReference type="Gene3D" id="3.20.20.80">
    <property type="entry name" value="Glycosidases"/>
    <property type="match status" value="1"/>
</dbReference>
<evidence type="ECO:0000313" key="5">
    <source>
        <dbReference type="Proteomes" id="UP000264141"/>
    </source>
</evidence>
<dbReference type="SUPFAM" id="SSF51445">
    <property type="entry name" value="(Trans)glycosidases"/>
    <property type="match status" value="1"/>
</dbReference>
<accession>A0A3D1JJD9</accession>
<reference evidence="4 5" key="1">
    <citation type="journal article" date="2018" name="Nat. Biotechnol.">
        <title>A standardized bacterial taxonomy based on genome phylogeny substantially revises the tree of life.</title>
        <authorList>
            <person name="Parks D.H."/>
            <person name="Chuvochina M."/>
            <person name="Waite D.W."/>
            <person name="Rinke C."/>
            <person name="Skarshewski A."/>
            <person name="Chaumeil P.A."/>
            <person name="Hugenholtz P."/>
        </authorList>
    </citation>
    <scope>NUCLEOTIDE SEQUENCE [LARGE SCALE GENOMIC DNA]</scope>
    <source>
        <strain evidence="4">UBA8781</strain>
    </source>
</reference>
<evidence type="ECO:0000259" key="3">
    <source>
        <dbReference type="Pfam" id="PF01301"/>
    </source>
</evidence>
<sequence length="800" mass="90175">MPEDAELSLESGRSTVIHSIDLTHPDLSMRSGHLKMGGMNPQGIEISATSRFLTINGRPWLPVMGEFHFSRYPQEGWRTELLKMKAGGIGIVATYIFWIHHEEAEGEWDWSGQRDLRRFVMECGDAGLLAYPRIGPWAHGECRNGGFPDWLLKKCGGAVRQDAEPYLSYVRRLYTQIARQLEGLLWKDGGAVIGVQLENELIHGADHIRTLKRLAQEAGMEVPLYTMTGWGPAEVPQDEVIPLFGGYPDAFWVRQVEDWARECRRQYVFSPGRNDDLIGEDLLPRREVGDLSYLERYPYLTCELGGGMQVSYHRRPFIAPDDVAAPLITKLGSGSNLPGYYMYHGGTNPAGKYTTLQESQATGYPNDLPVLSYDFQAPLGEFGQIRGQYHALRLVHLFLQDFGEDLAPLPANFPERLPSSLDDCETLRWAVRSDGRRGLIFFNNYQRVEGLPDKPGVQILLRLKEENLILPSEPVTIRQGAAMFWPFHFDLDGIQLKYATAQPVCRLKMEDGYCFVFARRGGVEAEFAFSDGVKARTAAGVELTVRGGCLRGLPPGEWVLIRDERGQSARILLLDEEQALHCWKARIWGAERLFLSPAGLIFDGEELRLHARTPEELTFAVFPPIPDPSGQGGMEGCFQRFTLRQSWRNVEVACRRVRLAAPARAVPVGPAGVAQASEDEAFDRGEVWEVTLPEEALEGWREVYLRVDYVGDVARAYVNGRLVVDHFYNGQVWEIGLRRFAPEVLKHGLRLVFLPLRADAPIYLAPEHRPNFEGRSEVLEVRRITAQGEVEKVFQAGVWA</sequence>
<dbReference type="STRING" id="229919.GCA_001050195_02675"/>
<comment type="similarity">
    <text evidence="1 2">Belongs to the glycosyl hydrolase 35 family.</text>
</comment>
<dbReference type="Pfam" id="PF01301">
    <property type="entry name" value="Glyco_hydro_35"/>
    <property type="match status" value="1"/>
</dbReference>
<evidence type="ECO:0000313" key="4">
    <source>
        <dbReference type="EMBL" id="HCE18564.1"/>
    </source>
</evidence>
<feature type="domain" description="Glycoside hydrolase 35 catalytic" evidence="3">
    <location>
        <begin position="53"/>
        <end position="396"/>
    </location>
</feature>
<dbReference type="EMBL" id="DPBP01000047">
    <property type="protein sequence ID" value="HCE18564.1"/>
    <property type="molecule type" value="Genomic_DNA"/>
</dbReference>
<gene>
    <name evidence="4" type="ORF">DEQ80_11965</name>
</gene>
<evidence type="ECO:0000256" key="2">
    <source>
        <dbReference type="RuleBase" id="RU003679"/>
    </source>
</evidence>
<dbReference type="InterPro" id="IPR031330">
    <property type="entry name" value="Gly_Hdrlase_35_cat"/>
</dbReference>